<evidence type="ECO:0000256" key="6">
    <source>
        <dbReference type="SAM" id="Phobius"/>
    </source>
</evidence>
<dbReference type="InterPro" id="IPR050638">
    <property type="entry name" value="AA-Vitamin_Transporters"/>
</dbReference>
<dbReference type="Pfam" id="PF00892">
    <property type="entry name" value="EamA"/>
    <property type="match status" value="2"/>
</dbReference>
<evidence type="ECO:0000259" key="7">
    <source>
        <dbReference type="Pfam" id="PF00892"/>
    </source>
</evidence>
<keyword evidence="9" id="KW-1185">Reference proteome</keyword>
<feature type="transmembrane region" description="Helical" evidence="6">
    <location>
        <begin position="228"/>
        <end position="247"/>
    </location>
</feature>
<feature type="transmembrane region" description="Helical" evidence="6">
    <location>
        <begin position="46"/>
        <end position="69"/>
    </location>
</feature>
<comment type="subcellular location">
    <subcellularLocation>
        <location evidence="1">Cell membrane</location>
        <topology evidence="1">Multi-pass membrane protein</topology>
    </subcellularLocation>
</comment>
<feature type="transmembrane region" description="Helical" evidence="6">
    <location>
        <begin position="197"/>
        <end position="216"/>
    </location>
</feature>
<keyword evidence="5 6" id="KW-0472">Membrane</keyword>
<evidence type="ECO:0000256" key="2">
    <source>
        <dbReference type="ARBA" id="ARBA00022475"/>
    </source>
</evidence>
<accession>A0A090SYS6</accession>
<feature type="transmembrane region" description="Helical" evidence="6">
    <location>
        <begin position="138"/>
        <end position="156"/>
    </location>
</feature>
<gene>
    <name evidence="8" type="ORF">JCM19240_5055</name>
</gene>
<dbReference type="PANTHER" id="PTHR32322">
    <property type="entry name" value="INNER MEMBRANE TRANSPORTER"/>
    <property type="match status" value="1"/>
</dbReference>
<name>A0A090SYS6_9VIBR</name>
<dbReference type="InterPro" id="IPR000620">
    <property type="entry name" value="EamA_dom"/>
</dbReference>
<evidence type="ECO:0000313" key="9">
    <source>
        <dbReference type="Proteomes" id="UP000029224"/>
    </source>
</evidence>
<evidence type="ECO:0000256" key="4">
    <source>
        <dbReference type="ARBA" id="ARBA00022989"/>
    </source>
</evidence>
<reference evidence="8 9" key="2">
    <citation type="submission" date="2014-09" db="EMBL/GenBank/DDBJ databases">
        <authorList>
            <consortium name="NBRP consortium"/>
            <person name="Sawabe T."/>
            <person name="Meirelles P."/>
            <person name="Nakanishi M."/>
            <person name="Sayaka M."/>
            <person name="Hattori M."/>
            <person name="Ohkuma M."/>
        </authorList>
    </citation>
    <scope>NUCLEOTIDE SEQUENCE [LARGE SCALE GENOMIC DNA]</scope>
    <source>
        <strain evidence="8 9">JCM 19240</strain>
    </source>
</reference>
<keyword evidence="4 6" id="KW-1133">Transmembrane helix</keyword>
<feature type="transmembrane region" description="Helical" evidence="6">
    <location>
        <begin position="113"/>
        <end position="131"/>
    </location>
</feature>
<comment type="caution">
    <text evidence="8">The sequence shown here is derived from an EMBL/GenBank/DDBJ whole genome shotgun (WGS) entry which is preliminary data.</text>
</comment>
<feature type="domain" description="EamA" evidence="7">
    <location>
        <begin position="167"/>
        <end position="299"/>
    </location>
</feature>
<organism evidence="8 9">
    <name type="scientific">Vibrio maritimus</name>
    <dbReference type="NCBI Taxonomy" id="990268"/>
    <lineage>
        <taxon>Bacteria</taxon>
        <taxon>Pseudomonadati</taxon>
        <taxon>Pseudomonadota</taxon>
        <taxon>Gammaproteobacteria</taxon>
        <taxon>Vibrionales</taxon>
        <taxon>Vibrionaceae</taxon>
        <taxon>Vibrio</taxon>
    </lineage>
</organism>
<evidence type="ECO:0000313" key="8">
    <source>
        <dbReference type="EMBL" id="GAL31624.1"/>
    </source>
</evidence>
<sequence length="305" mass="33001">MNSRTHIAHQDKKQQVQGLVYALVGTALFSIKPIFIKIAYQYGGDATAIMSLRALCSLPFYFIVLCLLCRDGQKRSLVRHHGWQAALVGILGYYVASFLDIAALAYISAQLERLLIFLFPSFVVLLSWLCLGQRPTRNVVHAVALGYLGIAAILFHDVQSLGSEIWKGSGLAIASAFIFAIYLMLSKSIIGKMGSELFTSIGMGSAGVAILIQLALSSASLSNWSFELVVLGVLLGIFCTVLPSYFVAAGMARLTATELSITSNIGPGVTAIMAVFVLSEAFTVYHFVGLCLVTLSVYWMKKPTP</sequence>
<protein>
    <submittedName>
        <fullName evidence="8">Metabolite transporter (DMT) superfamily</fullName>
    </submittedName>
</protein>
<keyword evidence="3 6" id="KW-0812">Transmembrane</keyword>
<feature type="transmembrane region" description="Helical" evidence="6">
    <location>
        <begin position="284"/>
        <end position="300"/>
    </location>
</feature>
<reference evidence="8 9" key="1">
    <citation type="submission" date="2014-09" db="EMBL/GenBank/DDBJ databases">
        <title>Vibrio maritimus JCM 19240. (C210) whole genome shotgun sequence.</title>
        <authorList>
            <person name="Sawabe T."/>
            <person name="Meirelles P."/>
            <person name="Nakanishi M."/>
            <person name="Sayaka M."/>
            <person name="Hattori M."/>
            <person name="Ohkuma M."/>
        </authorList>
    </citation>
    <scope>NUCLEOTIDE SEQUENCE [LARGE SCALE GENOMIC DNA]</scope>
    <source>
        <strain evidence="8 9">JCM 19240</strain>
    </source>
</reference>
<dbReference type="GO" id="GO:0005886">
    <property type="term" value="C:plasma membrane"/>
    <property type="evidence" value="ECO:0007669"/>
    <property type="project" value="UniProtKB-SubCell"/>
</dbReference>
<evidence type="ECO:0000256" key="5">
    <source>
        <dbReference type="ARBA" id="ARBA00023136"/>
    </source>
</evidence>
<dbReference type="SUPFAM" id="SSF103481">
    <property type="entry name" value="Multidrug resistance efflux transporter EmrE"/>
    <property type="match status" value="2"/>
</dbReference>
<feature type="transmembrane region" description="Helical" evidence="6">
    <location>
        <begin position="259"/>
        <end position="278"/>
    </location>
</feature>
<feature type="transmembrane region" description="Helical" evidence="6">
    <location>
        <begin position="81"/>
        <end position="107"/>
    </location>
</feature>
<dbReference type="AlphaFoldDB" id="A0A090SYS6"/>
<dbReference type="Proteomes" id="UP000029224">
    <property type="component" value="Unassembled WGS sequence"/>
</dbReference>
<dbReference type="PANTHER" id="PTHR32322:SF18">
    <property type="entry name" value="S-ADENOSYLMETHIONINE_S-ADENOSYLHOMOCYSTEINE TRANSPORTER"/>
    <property type="match status" value="1"/>
</dbReference>
<dbReference type="OrthoDB" id="9813617at2"/>
<feature type="domain" description="EamA" evidence="7">
    <location>
        <begin position="18"/>
        <end position="154"/>
    </location>
</feature>
<dbReference type="InterPro" id="IPR037185">
    <property type="entry name" value="EmrE-like"/>
</dbReference>
<dbReference type="EMBL" id="BBMT01000001">
    <property type="protein sequence ID" value="GAL31624.1"/>
    <property type="molecule type" value="Genomic_DNA"/>
</dbReference>
<evidence type="ECO:0000256" key="1">
    <source>
        <dbReference type="ARBA" id="ARBA00004651"/>
    </source>
</evidence>
<evidence type="ECO:0000256" key="3">
    <source>
        <dbReference type="ARBA" id="ARBA00022692"/>
    </source>
</evidence>
<feature type="transmembrane region" description="Helical" evidence="6">
    <location>
        <begin position="168"/>
        <end position="185"/>
    </location>
</feature>
<proteinExistence type="predicted"/>
<keyword evidence="2" id="KW-1003">Cell membrane</keyword>
<feature type="transmembrane region" description="Helical" evidence="6">
    <location>
        <begin position="20"/>
        <end position="40"/>
    </location>
</feature>